<dbReference type="InterPro" id="IPR041700">
    <property type="entry name" value="OMP_b-brl_3"/>
</dbReference>
<dbReference type="Pfam" id="PF14905">
    <property type="entry name" value="OMP_b-brl_3"/>
    <property type="match status" value="1"/>
</dbReference>
<dbReference type="InterPro" id="IPR012910">
    <property type="entry name" value="Plug_dom"/>
</dbReference>
<dbReference type="PANTHER" id="PTHR40980">
    <property type="entry name" value="PLUG DOMAIN-CONTAINING PROTEIN"/>
    <property type="match status" value="1"/>
</dbReference>
<name>A0A4R1RGT9_9FLAO</name>
<feature type="region of interest" description="Disordered" evidence="4">
    <location>
        <begin position="826"/>
        <end position="847"/>
    </location>
</feature>
<evidence type="ECO:0000259" key="6">
    <source>
        <dbReference type="Pfam" id="PF14905"/>
    </source>
</evidence>
<dbReference type="InterPro" id="IPR036942">
    <property type="entry name" value="Beta-barrel_TonB_sf"/>
</dbReference>
<protein>
    <submittedName>
        <fullName evidence="7">Outer membrane receptor protein involved in Fe transport</fullName>
    </submittedName>
</protein>
<dbReference type="Pfam" id="PF13715">
    <property type="entry name" value="CarbopepD_reg_2"/>
    <property type="match status" value="1"/>
</dbReference>
<dbReference type="SUPFAM" id="SSF56935">
    <property type="entry name" value="Porins"/>
    <property type="match status" value="1"/>
</dbReference>
<keyword evidence="7" id="KW-0675">Receptor</keyword>
<keyword evidence="8" id="KW-1185">Reference proteome</keyword>
<evidence type="ECO:0000313" key="8">
    <source>
        <dbReference type="Proteomes" id="UP000295455"/>
    </source>
</evidence>
<dbReference type="Gene3D" id="2.170.130.10">
    <property type="entry name" value="TonB-dependent receptor, plug domain"/>
    <property type="match status" value="1"/>
</dbReference>
<gene>
    <name evidence="7" type="ORF">EV196_10610</name>
</gene>
<feature type="domain" description="Outer membrane protein beta-barrel" evidence="6">
    <location>
        <begin position="404"/>
        <end position="821"/>
    </location>
</feature>
<reference evidence="7 8" key="1">
    <citation type="submission" date="2019-03" db="EMBL/GenBank/DDBJ databases">
        <title>Genomic Encyclopedia of Type Strains, Phase IV (KMG-IV): sequencing the most valuable type-strain genomes for metagenomic binning, comparative biology and taxonomic classification.</title>
        <authorList>
            <person name="Goeker M."/>
        </authorList>
    </citation>
    <scope>NUCLEOTIDE SEQUENCE [LARGE SCALE GENOMIC DNA]</scope>
    <source>
        <strain evidence="7 8">DSM 18792</strain>
    </source>
</reference>
<evidence type="ECO:0000313" key="7">
    <source>
        <dbReference type="EMBL" id="TCL64822.1"/>
    </source>
</evidence>
<organism evidence="7 8">
    <name type="scientific">Mariniflexile fucanivorans</name>
    <dbReference type="NCBI Taxonomy" id="264023"/>
    <lineage>
        <taxon>Bacteria</taxon>
        <taxon>Pseudomonadati</taxon>
        <taxon>Bacteroidota</taxon>
        <taxon>Flavobacteriia</taxon>
        <taxon>Flavobacteriales</taxon>
        <taxon>Flavobacteriaceae</taxon>
        <taxon>Mariniflexile</taxon>
    </lineage>
</organism>
<evidence type="ECO:0000256" key="2">
    <source>
        <dbReference type="ARBA" id="ARBA00023136"/>
    </source>
</evidence>
<accession>A0A4R1RGT9</accession>
<comment type="caution">
    <text evidence="7">The sequence shown here is derived from an EMBL/GenBank/DDBJ whole genome shotgun (WGS) entry which is preliminary data.</text>
</comment>
<dbReference type="Gene3D" id="2.40.170.20">
    <property type="entry name" value="TonB-dependent receptor, beta-barrel domain"/>
    <property type="match status" value="1"/>
</dbReference>
<dbReference type="SUPFAM" id="SSF49464">
    <property type="entry name" value="Carboxypeptidase regulatory domain-like"/>
    <property type="match status" value="1"/>
</dbReference>
<evidence type="ECO:0000256" key="1">
    <source>
        <dbReference type="ARBA" id="ARBA00004442"/>
    </source>
</evidence>
<dbReference type="InterPro" id="IPR037066">
    <property type="entry name" value="Plug_dom_sf"/>
</dbReference>
<feature type="compositionally biased region" description="Low complexity" evidence="4">
    <location>
        <begin position="834"/>
        <end position="847"/>
    </location>
</feature>
<evidence type="ECO:0000259" key="5">
    <source>
        <dbReference type="Pfam" id="PF07715"/>
    </source>
</evidence>
<sequence length="847" mass="95836">MVIFASLIRKNVIMSKISNSFIIFFSFMSLAFALPVNTNPTLDKNITITGKVIDKETKDPLEYATVAFFSKKENKIIDGGITDINGNFNIKIAQGVYDITIEYISYRKITLPNKKLNSDLNLGTISLEIDYAALGEVEIIAERTTVEIKLDKKIYNVGKDLTVRGGTVSDVLDNVPSVSVDVEGNVALRGQDNVKILINGKPSGLVGLNSAAALRQLPAEAIERVEVITSPSARYDAEGTAGILNIILRRSKLQGLNGAITANVGSPLSAGLSGNINYRTGDFNFFNTTGYNYRESPGNSKTETEQFNDNGSITYSDEKREFERKSKGLSTNFGVEWYINDTASLITSVVYRDSDENNDATNVTKLFNTDTNITKIINRLDPEDEIDKNIQYAVNFDKQFNGNIDHRFTFDFQYENSQEEEKSLIVQNDEDVERVQTIEEQNSILLQSDYVLPIGENSQFELGYRGNFSELNTDYTLLEFNDDGSIDDDGSNNLIYREYVNAVYSQFGSKIKDKFSFLFGLRMEASRISVNQLTSNDFERKNYNGFFPTLNLGYEISEKQSITLGYNRRLSRPRSRYINPFPSRSSPINLFQGNPDLNPSYSNSFDLGYLNQIGKLTLNSSIYYQHATDVFSFIALGTDNYYIFDTSQTVNINDSNFDDLSDQYTLVQVIKRSPVNLATNDRFGFEFTVTHKPTQNWNINGNFNLFHSTTKGFYEGTDFGAENISWFVRLNNKYTLPSKIDWQTRVFYMGPSEDAQNKNKGMFSASMAFSKDLFKEAASISLSVSDIFNSEKRRSEATTAEFYSNSEFQRRQRNFNLTFTYRFNQQKKRDSGERNGNNGGDNFDFEG</sequence>
<dbReference type="InterPro" id="IPR008969">
    <property type="entry name" value="CarboxyPept-like_regulatory"/>
</dbReference>
<dbReference type="Pfam" id="PF07715">
    <property type="entry name" value="Plug"/>
    <property type="match status" value="1"/>
</dbReference>
<dbReference type="GO" id="GO:0009279">
    <property type="term" value="C:cell outer membrane"/>
    <property type="evidence" value="ECO:0007669"/>
    <property type="project" value="UniProtKB-SubCell"/>
</dbReference>
<keyword evidence="2" id="KW-0472">Membrane</keyword>
<dbReference type="AlphaFoldDB" id="A0A4R1RGT9"/>
<proteinExistence type="predicted"/>
<dbReference type="Proteomes" id="UP000295455">
    <property type="component" value="Unassembled WGS sequence"/>
</dbReference>
<evidence type="ECO:0000256" key="4">
    <source>
        <dbReference type="SAM" id="MobiDB-lite"/>
    </source>
</evidence>
<comment type="subcellular location">
    <subcellularLocation>
        <location evidence="1">Cell outer membrane</location>
    </subcellularLocation>
</comment>
<dbReference type="EMBL" id="SLUP01000006">
    <property type="protein sequence ID" value="TCL64822.1"/>
    <property type="molecule type" value="Genomic_DNA"/>
</dbReference>
<keyword evidence="3" id="KW-0998">Cell outer membrane</keyword>
<dbReference type="PANTHER" id="PTHR40980:SF4">
    <property type="entry name" value="TONB-DEPENDENT RECEPTOR-LIKE BETA-BARREL DOMAIN-CONTAINING PROTEIN"/>
    <property type="match status" value="1"/>
</dbReference>
<dbReference type="Gene3D" id="2.60.40.1120">
    <property type="entry name" value="Carboxypeptidase-like, regulatory domain"/>
    <property type="match status" value="1"/>
</dbReference>
<evidence type="ECO:0000256" key="3">
    <source>
        <dbReference type="ARBA" id="ARBA00023237"/>
    </source>
</evidence>
<feature type="domain" description="TonB-dependent receptor plug" evidence="5">
    <location>
        <begin position="166"/>
        <end position="243"/>
    </location>
</feature>